<dbReference type="AlphaFoldDB" id="A0A843SQK2"/>
<dbReference type="InterPro" id="IPR058647">
    <property type="entry name" value="BSH_CzcB-like"/>
</dbReference>
<keyword evidence="3" id="KW-0862">Zinc</keyword>
<dbReference type="FunFam" id="2.40.30.170:FF:000010">
    <property type="entry name" value="Efflux RND transporter periplasmic adaptor subunit"/>
    <property type="match status" value="1"/>
</dbReference>
<feature type="domain" description="CusB-like beta-barrel" evidence="9">
    <location>
        <begin position="243"/>
        <end position="316"/>
    </location>
</feature>
<keyword evidence="7" id="KW-0472">Membrane</keyword>
<evidence type="ECO:0000259" key="10">
    <source>
        <dbReference type="Pfam" id="PF25973"/>
    </source>
</evidence>
<comment type="caution">
    <text evidence="12">The sequence shown here is derived from an EMBL/GenBank/DDBJ whole genome shotgun (WGS) entry which is preliminary data.</text>
</comment>
<sequence length="397" mass="41466">MNKQQKIIIAVMALIGLLLAAWMLLPKRAAAPASAPAAAEAEHGEHREAQPEQVTLDDAQIKAAGVTLALAAPADIGVAIALPGEIRFNEDRTAHVVPKLAGVVTSVLAELGQNVKQGQVLAVIASSGLSEQRSELLSAERRLALASTTYEREHRLWQDKISAEQDYLQARQALSEAEIAVRNARQKLSAIGAGVGAASAAGAQLNRLELRAPFDGVVMEKHLALGEAVKEDAAVFTISDLSNVWAEIAVPPKDLALVRVGETVVVKASAFDAQASGKITYVGSLLGEQTRTAKARVALANPDRAWRPGLFVSVDVLSGRAAAAVAVAADAIQTVDDKPVVFVRVAGGFRAQPVVAGRSDGRLTEIVKGLQAGAQYAAAGSFVLKAELGKDGAEHAH</sequence>
<dbReference type="Gene3D" id="2.40.50.100">
    <property type="match status" value="1"/>
</dbReference>
<dbReference type="Gene3D" id="2.40.30.170">
    <property type="match status" value="1"/>
</dbReference>
<keyword evidence="13" id="KW-1185">Reference proteome</keyword>
<dbReference type="InterPro" id="IPR006143">
    <property type="entry name" value="RND_pump_MFP"/>
</dbReference>
<keyword evidence="2" id="KW-0813">Transport</keyword>
<dbReference type="FunFam" id="2.40.420.20:FF:000006">
    <property type="entry name" value="RND family efflux transporter MFP subunit"/>
    <property type="match status" value="1"/>
</dbReference>
<feature type="domain" description="CzcB-like alpha-helical hairpin" evidence="8">
    <location>
        <begin position="131"/>
        <end position="190"/>
    </location>
</feature>
<dbReference type="Pfam" id="PF25954">
    <property type="entry name" value="Beta-barrel_RND_2"/>
    <property type="match status" value="1"/>
</dbReference>
<dbReference type="InterPro" id="IPR058648">
    <property type="entry name" value="HH_CzcB-like"/>
</dbReference>
<dbReference type="GO" id="GO:0060003">
    <property type="term" value="P:copper ion export"/>
    <property type="evidence" value="ECO:0007669"/>
    <property type="project" value="TreeGrafter"/>
</dbReference>
<keyword evidence="7" id="KW-1133">Transmembrane helix</keyword>
<evidence type="ECO:0000256" key="3">
    <source>
        <dbReference type="ARBA" id="ARBA00022833"/>
    </source>
</evidence>
<proteinExistence type="inferred from homology"/>
<dbReference type="SUPFAM" id="SSF111369">
    <property type="entry name" value="HlyD-like secretion proteins"/>
    <property type="match status" value="1"/>
</dbReference>
<feature type="domain" description="CzcB-like C-terminal circularly permuted SH3-like" evidence="11">
    <location>
        <begin position="325"/>
        <end position="385"/>
    </location>
</feature>
<dbReference type="PANTHER" id="PTHR30097:SF4">
    <property type="entry name" value="SLR6042 PROTEIN"/>
    <property type="match status" value="1"/>
</dbReference>
<evidence type="ECO:0000313" key="13">
    <source>
        <dbReference type="Proteomes" id="UP000444318"/>
    </source>
</evidence>
<evidence type="ECO:0000256" key="1">
    <source>
        <dbReference type="ARBA" id="ARBA00009477"/>
    </source>
</evidence>
<evidence type="ECO:0000256" key="4">
    <source>
        <dbReference type="ARBA" id="ARBA00023285"/>
    </source>
</evidence>
<gene>
    <name evidence="12" type="ORF">GEV01_26955</name>
</gene>
<comment type="similarity">
    <text evidence="1">Belongs to the membrane fusion protein (MFP) (TC 8.A.1) family.</text>
</comment>
<evidence type="ECO:0000256" key="2">
    <source>
        <dbReference type="ARBA" id="ARBA00022448"/>
    </source>
</evidence>
<dbReference type="InterPro" id="IPR051909">
    <property type="entry name" value="MFP_Cation_Efflux"/>
</dbReference>
<dbReference type="InterPro" id="IPR058649">
    <property type="entry name" value="CzcB_C"/>
</dbReference>
<evidence type="ECO:0000259" key="8">
    <source>
        <dbReference type="Pfam" id="PF25893"/>
    </source>
</evidence>
<keyword evidence="7" id="KW-0812">Transmembrane</keyword>
<dbReference type="GO" id="GO:0016020">
    <property type="term" value="C:membrane"/>
    <property type="evidence" value="ECO:0007669"/>
    <property type="project" value="InterPro"/>
</dbReference>
<dbReference type="GO" id="GO:0046686">
    <property type="term" value="P:response to cadmium ion"/>
    <property type="evidence" value="ECO:0007669"/>
    <property type="project" value="UniProtKB-KW"/>
</dbReference>
<dbReference type="InterPro" id="IPR058792">
    <property type="entry name" value="Beta-barrel_RND_2"/>
</dbReference>
<evidence type="ECO:0000259" key="9">
    <source>
        <dbReference type="Pfam" id="PF25954"/>
    </source>
</evidence>
<comment type="function">
    <text evidence="6">CzcA and CzcB together would act in zinc efflux nearly as effectively as the complete czc efflux system (CzcABC). The CzcB protein is thought to funnel zinc cations to the CzcA transport protein.</text>
</comment>
<dbReference type="GO" id="GO:0030288">
    <property type="term" value="C:outer membrane-bounded periplasmic space"/>
    <property type="evidence" value="ECO:0007669"/>
    <property type="project" value="TreeGrafter"/>
</dbReference>
<dbReference type="GO" id="GO:0046914">
    <property type="term" value="F:transition metal ion binding"/>
    <property type="evidence" value="ECO:0007669"/>
    <property type="project" value="TreeGrafter"/>
</dbReference>
<dbReference type="GO" id="GO:0015679">
    <property type="term" value="P:plasma membrane copper ion transport"/>
    <property type="evidence" value="ECO:0007669"/>
    <property type="project" value="TreeGrafter"/>
</dbReference>
<reference evidence="12 13" key="1">
    <citation type="submission" date="2019-10" db="EMBL/GenBank/DDBJ databases">
        <title>Two novel species isolated from a subtropical stream in China.</title>
        <authorList>
            <person name="Lu H."/>
        </authorList>
    </citation>
    <scope>NUCLEOTIDE SEQUENCE [LARGE SCALE GENOMIC DNA]</scope>
    <source>
        <strain evidence="12 13">FT103W</strain>
    </source>
</reference>
<feature type="domain" description="CzcB-like barrel-sandwich hybrid" evidence="10">
    <location>
        <begin position="92"/>
        <end position="240"/>
    </location>
</feature>
<keyword evidence="5" id="KW-0105">Cadmium resistance</keyword>
<evidence type="ECO:0000256" key="5">
    <source>
        <dbReference type="ARBA" id="ARBA00043263"/>
    </source>
</evidence>
<accession>A0A843SQK2</accession>
<evidence type="ECO:0000259" key="11">
    <source>
        <dbReference type="Pfam" id="PF25975"/>
    </source>
</evidence>
<keyword evidence="4" id="KW-0170">Cobalt</keyword>
<dbReference type="EMBL" id="WHUF01000009">
    <property type="protein sequence ID" value="MQA23167.1"/>
    <property type="molecule type" value="Genomic_DNA"/>
</dbReference>
<dbReference type="GO" id="GO:0022857">
    <property type="term" value="F:transmembrane transporter activity"/>
    <property type="evidence" value="ECO:0007669"/>
    <property type="project" value="InterPro"/>
</dbReference>
<dbReference type="RefSeq" id="WP_152808925.1">
    <property type="nucleotide sequence ID" value="NZ_WHUF01000009.1"/>
</dbReference>
<dbReference type="PANTHER" id="PTHR30097">
    <property type="entry name" value="CATION EFFLUX SYSTEM PROTEIN CUSB"/>
    <property type="match status" value="1"/>
</dbReference>
<dbReference type="Pfam" id="PF25973">
    <property type="entry name" value="BSH_CzcB"/>
    <property type="match status" value="1"/>
</dbReference>
<dbReference type="Pfam" id="PF25975">
    <property type="entry name" value="CzcB_C"/>
    <property type="match status" value="1"/>
</dbReference>
<feature type="transmembrane region" description="Helical" evidence="7">
    <location>
        <begin position="7"/>
        <end position="25"/>
    </location>
</feature>
<dbReference type="Pfam" id="PF25893">
    <property type="entry name" value="HH_CzcB"/>
    <property type="match status" value="1"/>
</dbReference>
<evidence type="ECO:0000256" key="6">
    <source>
        <dbReference type="ARBA" id="ARBA00058766"/>
    </source>
</evidence>
<dbReference type="Gene3D" id="2.40.420.20">
    <property type="match status" value="1"/>
</dbReference>
<evidence type="ECO:0000313" key="12">
    <source>
        <dbReference type="EMBL" id="MQA23167.1"/>
    </source>
</evidence>
<name>A0A843SQK2_9BURK</name>
<evidence type="ECO:0000256" key="7">
    <source>
        <dbReference type="SAM" id="Phobius"/>
    </source>
</evidence>
<dbReference type="Proteomes" id="UP000444318">
    <property type="component" value="Unassembled WGS sequence"/>
</dbReference>
<organism evidence="12 13">
    <name type="scientific">Rugamonas rivuli</name>
    <dbReference type="NCBI Taxonomy" id="2743358"/>
    <lineage>
        <taxon>Bacteria</taxon>
        <taxon>Pseudomonadati</taxon>
        <taxon>Pseudomonadota</taxon>
        <taxon>Betaproteobacteria</taxon>
        <taxon>Burkholderiales</taxon>
        <taxon>Oxalobacteraceae</taxon>
        <taxon>Telluria group</taxon>
        <taxon>Rugamonas</taxon>
    </lineage>
</organism>
<dbReference type="NCBIfam" id="TIGR01730">
    <property type="entry name" value="RND_mfp"/>
    <property type="match status" value="1"/>
</dbReference>
<protein>
    <submittedName>
        <fullName evidence="12">Efflux RND transporter periplasmic adaptor subunit</fullName>
    </submittedName>
</protein>